<gene>
    <name evidence="2" type="ORF">A3B74_00590</name>
</gene>
<protein>
    <submittedName>
        <fullName evidence="2">Uncharacterized protein</fullName>
    </submittedName>
</protein>
<accession>A0A1G2AS24</accession>
<evidence type="ECO:0000313" key="3">
    <source>
        <dbReference type="Proteomes" id="UP000177165"/>
    </source>
</evidence>
<feature type="transmembrane region" description="Helical" evidence="1">
    <location>
        <begin position="6"/>
        <end position="25"/>
    </location>
</feature>
<evidence type="ECO:0000313" key="2">
    <source>
        <dbReference type="EMBL" id="OGY79329.1"/>
    </source>
</evidence>
<keyword evidence="1" id="KW-1133">Transmembrane helix</keyword>
<name>A0A1G2AS24_9BACT</name>
<sequence length="123" mass="13893">MSIISIVSNTLLAFFFSSLAIGMGMSLLRRLRFEHHYAVIVSVAYLIGLGILGNIGLLLGLIGQFKATVVYSIFGLLWIAFIKTITRECRRLWQTLWYWLRRALTQSKITAAVVLLMSVIVNE</sequence>
<reference evidence="2 3" key="1">
    <citation type="journal article" date="2016" name="Nat. Commun.">
        <title>Thousands of microbial genomes shed light on interconnected biogeochemical processes in an aquifer system.</title>
        <authorList>
            <person name="Anantharaman K."/>
            <person name="Brown C.T."/>
            <person name="Hug L.A."/>
            <person name="Sharon I."/>
            <person name="Castelle C.J."/>
            <person name="Probst A.J."/>
            <person name="Thomas B.C."/>
            <person name="Singh A."/>
            <person name="Wilkins M.J."/>
            <person name="Karaoz U."/>
            <person name="Brodie E.L."/>
            <person name="Williams K.H."/>
            <person name="Hubbard S.S."/>
            <person name="Banfield J.F."/>
        </authorList>
    </citation>
    <scope>NUCLEOTIDE SEQUENCE [LARGE SCALE GENOMIC DNA]</scope>
</reference>
<comment type="caution">
    <text evidence="2">The sequence shown here is derived from an EMBL/GenBank/DDBJ whole genome shotgun (WGS) entry which is preliminary data.</text>
</comment>
<dbReference type="Proteomes" id="UP000177165">
    <property type="component" value="Unassembled WGS sequence"/>
</dbReference>
<feature type="transmembrane region" description="Helical" evidence="1">
    <location>
        <begin position="103"/>
        <end position="121"/>
    </location>
</feature>
<feature type="transmembrane region" description="Helical" evidence="1">
    <location>
        <begin position="37"/>
        <end position="59"/>
    </location>
</feature>
<dbReference type="STRING" id="1798540.A3B74_00590"/>
<proteinExistence type="predicted"/>
<keyword evidence="1" id="KW-0812">Transmembrane</keyword>
<feature type="transmembrane region" description="Helical" evidence="1">
    <location>
        <begin position="65"/>
        <end position="82"/>
    </location>
</feature>
<dbReference type="EMBL" id="MHKB01000009">
    <property type="protein sequence ID" value="OGY79329.1"/>
    <property type="molecule type" value="Genomic_DNA"/>
</dbReference>
<organism evidence="2 3">
    <name type="scientific">Candidatus Kerfeldbacteria bacterium RIFCSPHIGHO2_02_FULL_42_14</name>
    <dbReference type="NCBI Taxonomy" id="1798540"/>
    <lineage>
        <taxon>Bacteria</taxon>
        <taxon>Candidatus Kerfeldiibacteriota</taxon>
    </lineage>
</organism>
<keyword evidence="1" id="KW-0472">Membrane</keyword>
<dbReference type="AlphaFoldDB" id="A0A1G2AS24"/>
<evidence type="ECO:0000256" key="1">
    <source>
        <dbReference type="SAM" id="Phobius"/>
    </source>
</evidence>